<sequence>MKVKLRPRNRYISHEIADFIRPILKNYNEHFPETAPCLRGDS</sequence>
<name>A0A4Y1Z8W7_9BACL</name>
<dbReference type="AlphaFoldDB" id="A0A4Y1Z8W7"/>
<dbReference type="EMBL" id="BEXB01000005">
    <property type="protein sequence ID" value="GAY75440.1"/>
    <property type="molecule type" value="Genomic_DNA"/>
</dbReference>
<protein>
    <submittedName>
        <fullName evidence="1">Transposase</fullName>
    </submittedName>
</protein>
<organism evidence="1 2">
    <name type="scientific">Sporolactobacillus inulinus</name>
    <dbReference type="NCBI Taxonomy" id="2078"/>
    <lineage>
        <taxon>Bacteria</taxon>
        <taxon>Bacillati</taxon>
        <taxon>Bacillota</taxon>
        <taxon>Bacilli</taxon>
        <taxon>Bacillales</taxon>
        <taxon>Sporolactobacillaceae</taxon>
        <taxon>Sporolactobacillus</taxon>
    </lineage>
</organism>
<reference evidence="1 2" key="1">
    <citation type="submission" date="2017-11" db="EMBL/GenBank/DDBJ databases">
        <title>Draft Genome Sequence of Sporolactobacillus inulinus NBRC 111894 Isolated from Koso, a Japanese Sugar-Vegetable Fermented Beverage.</title>
        <authorList>
            <person name="Chiou T.Y."/>
            <person name="Oshima K."/>
            <person name="Suda W."/>
            <person name="Hattori M."/>
            <person name="Takahashi T."/>
        </authorList>
    </citation>
    <scope>NUCLEOTIDE SEQUENCE [LARGE SCALE GENOMIC DNA]</scope>
    <source>
        <strain evidence="1 2">NBRC111894</strain>
    </source>
</reference>
<comment type="caution">
    <text evidence="1">The sequence shown here is derived from an EMBL/GenBank/DDBJ whole genome shotgun (WGS) entry which is preliminary data.</text>
</comment>
<dbReference type="Proteomes" id="UP000319716">
    <property type="component" value="Unassembled WGS sequence"/>
</dbReference>
<evidence type="ECO:0000313" key="2">
    <source>
        <dbReference type="Proteomes" id="UP000319716"/>
    </source>
</evidence>
<proteinExistence type="predicted"/>
<evidence type="ECO:0000313" key="1">
    <source>
        <dbReference type="EMBL" id="GAY75440.1"/>
    </source>
</evidence>
<accession>A0A4Y1Z8W7</accession>
<gene>
    <name evidence="1" type="ORF">NBRC111894_994</name>
</gene>